<sequence length="181" mass="19945">MSGEEALLEALNSTPVVDGVPRDLWRDGPALSQWAARHGGGGGPAEREWLRKTRDALQTVVRGASGPEILAAFLAGVRKVPRWSGDRLDWVLEVEAERRLAVELILAWARIQEESPGRLRPCANSDCRLFLVDHSRANTARWCSMRTCGNRLKARRHHERRRRAGGAAAPGGTGARPDRSS</sequence>
<proteinExistence type="predicted"/>
<feature type="domain" description="Zinc finger CGNR" evidence="2">
    <location>
        <begin position="118"/>
        <end position="161"/>
    </location>
</feature>
<dbReference type="RefSeq" id="WP_236256084.1">
    <property type="nucleotide sequence ID" value="NZ_BNEK01000002.1"/>
</dbReference>
<gene>
    <name evidence="3" type="ORF">TPA0910_10750</name>
</gene>
<dbReference type="PANTHER" id="PTHR35525">
    <property type="entry name" value="BLL6575 PROTEIN"/>
    <property type="match status" value="1"/>
</dbReference>
<dbReference type="InterPro" id="IPR023286">
    <property type="entry name" value="ABATE_dom_sf"/>
</dbReference>
<evidence type="ECO:0000259" key="2">
    <source>
        <dbReference type="Pfam" id="PF11706"/>
    </source>
</evidence>
<dbReference type="Proteomes" id="UP001054854">
    <property type="component" value="Unassembled WGS sequence"/>
</dbReference>
<dbReference type="PANTHER" id="PTHR35525:SF3">
    <property type="entry name" value="BLL6575 PROTEIN"/>
    <property type="match status" value="1"/>
</dbReference>
<keyword evidence="4" id="KW-1185">Reference proteome</keyword>
<dbReference type="EMBL" id="BNEK01000002">
    <property type="protein sequence ID" value="GHJ26642.1"/>
    <property type="molecule type" value="Genomic_DNA"/>
</dbReference>
<dbReference type="InterPro" id="IPR021005">
    <property type="entry name" value="Znf_CGNR"/>
</dbReference>
<evidence type="ECO:0000313" key="3">
    <source>
        <dbReference type="EMBL" id="GHJ26642.1"/>
    </source>
</evidence>
<accession>A0ABQ3TTH3</accession>
<comment type="caution">
    <text evidence="3">The sequence shown here is derived from an EMBL/GenBank/DDBJ whole genome shotgun (WGS) entry which is preliminary data.</text>
</comment>
<feature type="region of interest" description="Disordered" evidence="1">
    <location>
        <begin position="154"/>
        <end position="181"/>
    </location>
</feature>
<dbReference type="Gene3D" id="1.10.3300.10">
    <property type="entry name" value="Jann2411-like domain"/>
    <property type="match status" value="1"/>
</dbReference>
<dbReference type="InterPro" id="IPR010852">
    <property type="entry name" value="ABATE"/>
</dbReference>
<dbReference type="Pfam" id="PF11706">
    <property type="entry name" value="zf-CGNR"/>
    <property type="match status" value="1"/>
</dbReference>
<protein>
    <recommendedName>
        <fullName evidence="2">Zinc finger CGNR domain-containing protein</fullName>
    </recommendedName>
</protein>
<feature type="compositionally biased region" description="Basic residues" evidence="1">
    <location>
        <begin position="154"/>
        <end position="164"/>
    </location>
</feature>
<organism evidence="3 4">
    <name type="scientific">Streptomyces hygroscopicus</name>
    <dbReference type="NCBI Taxonomy" id="1912"/>
    <lineage>
        <taxon>Bacteria</taxon>
        <taxon>Bacillati</taxon>
        <taxon>Actinomycetota</taxon>
        <taxon>Actinomycetes</taxon>
        <taxon>Kitasatosporales</taxon>
        <taxon>Streptomycetaceae</taxon>
        <taxon>Streptomyces</taxon>
        <taxon>Streptomyces violaceusniger group</taxon>
    </lineage>
</organism>
<reference evidence="3" key="1">
    <citation type="submission" date="2024-05" db="EMBL/GenBank/DDBJ databases">
        <title>Whole genome shotgun sequence of Streptomyces hygroscopicus NBRC 113678.</title>
        <authorList>
            <person name="Komaki H."/>
            <person name="Tamura T."/>
        </authorList>
    </citation>
    <scope>NUCLEOTIDE SEQUENCE</scope>
    <source>
        <strain evidence="3">N11-34</strain>
    </source>
</reference>
<dbReference type="SUPFAM" id="SSF160904">
    <property type="entry name" value="Jann2411-like"/>
    <property type="match status" value="1"/>
</dbReference>
<evidence type="ECO:0000313" key="4">
    <source>
        <dbReference type="Proteomes" id="UP001054854"/>
    </source>
</evidence>
<evidence type="ECO:0000256" key="1">
    <source>
        <dbReference type="SAM" id="MobiDB-lite"/>
    </source>
</evidence>
<name>A0ABQ3TTH3_STRHY</name>